<accession>A0A2W5Z3E5</accession>
<organism evidence="1 2">
    <name type="scientific">Candidatus Aeolococcus gillhamiae</name>
    <dbReference type="NCBI Taxonomy" id="3127015"/>
    <lineage>
        <taxon>Bacteria</taxon>
        <taxon>Bacillati</taxon>
        <taxon>Candidatus Dormiibacterota</taxon>
        <taxon>Candidatus Dormibacteria</taxon>
        <taxon>Candidatus Aeolococcales</taxon>
        <taxon>Candidatus Aeolococcaceae</taxon>
        <taxon>Candidatus Aeolococcus</taxon>
    </lineage>
</organism>
<reference evidence="1 2" key="1">
    <citation type="journal article" date="2017" name="Nature">
        <title>Atmospheric trace gases support primary production in Antarctic desert surface soil.</title>
        <authorList>
            <person name="Ji M."/>
            <person name="Greening C."/>
            <person name="Vanwonterghem I."/>
            <person name="Carere C.R."/>
            <person name="Bay S.K."/>
            <person name="Steen J.A."/>
            <person name="Montgomery K."/>
            <person name="Lines T."/>
            <person name="Beardall J."/>
            <person name="van Dorst J."/>
            <person name="Snape I."/>
            <person name="Stott M.B."/>
            <person name="Hugenholtz P."/>
            <person name="Ferrari B.C."/>
        </authorList>
    </citation>
    <scope>NUCLEOTIDE SEQUENCE [LARGE SCALE GENOMIC DNA]</scope>
    <source>
        <strain evidence="1">RRmetagenome_bin12</strain>
    </source>
</reference>
<name>A0A2W5Z3E5_9BACT</name>
<evidence type="ECO:0000313" key="1">
    <source>
        <dbReference type="EMBL" id="PZR77435.1"/>
    </source>
</evidence>
<dbReference type="AlphaFoldDB" id="A0A2W5Z3E5"/>
<comment type="caution">
    <text evidence="1">The sequence shown here is derived from an EMBL/GenBank/DDBJ whole genome shotgun (WGS) entry which is preliminary data.</text>
</comment>
<gene>
    <name evidence="1" type="ORF">DLM65_15725</name>
</gene>
<proteinExistence type="predicted"/>
<dbReference type="Proteomes" id="UP000248724">
    <property type="component" value="Unassembled WGS sequence"/>
</dbReference>
<dbReference type="EMBL" id="QHBU01000302">
    <property type="protein sequence ID" value="PZR77435.1"/>
    <property type="molecule type" value="Genomic_DNA"/>
</dbReference>
<protein>
    <submittedName>
        <fullName evidence="1">Uncharacterized protein</fullName>
    </submittedName>
</protein>
<evidence type="ECO:0000313" key="2">
    <source>
        <dbReference type="Proteomes" id="UP000248724"/>
    </source>
</evidence>
<sequence length="62" mass="6713">MSEILDNDAINQAVEIIDRSLGTLHTRELVSASEMSDLLLDMRSLLVADLAKLGELEEAGVS</sequence>